<organism evidence="1 2">
    <name type="scientific">Breznakiella homolactica</name>
    <dbReference type="NCBI Taxonomy" id="2798577"/>
    <lineage>
        <taxon>Bacteria</taxon>
        <taxon>Pseudomonadati</taxon>
        <taxon>Spirochaetota</taxon>
        <taxon>Spirochaetia</taxon>
        <taxon>Spirochaetales</taxon>
        <taxon>Breznakiellaceae</taxon>
        <taxon>Breznakiella</taxon>
    </lineage>
</organism>
<sequence length="146" mass="17187">MSDDKRLSSYLFTIEIDGIETARFQKCEGLEAETYVYEIEEGGLNTSTHKFYGRTRYPNLILEKGITENEALFKWYKETVLEDRKIERKNGSIILKDTENNEVKRWNFFRAFPCRWIGPRLETNMGSDYALERIEITHEGLMVDGN</sequence>
<dbReference type="Proteomes" id="UP000595917">
    <property type="component" value="Chromosome"/>
</dbReference>
<name>A0A7T7XMC1_9SPIR</name>
<dbReference type="PANTHER" id="PTHR38009">
    <property type="entry name" value="CONSERVED HYPOTHETICAL PHAGE TAIL PROTEIN"/>
    <property type="match status" value="1"/>
</dbReference>
<dbReference type="EMBL" id="CP067089">
    <property type="protein sequence ID" value="QQO09016.1"/>
    <property type="molecule type" value="Genomic_DNA"/>
</dbReference>
<dbReference type="GO" id="GO:0005198">
    <property type="term" value="F:structural molecule activity"/>
    <property type="evidence" value="ECO:0007669"/>
    <property type="project" value="InterPro"/>
</dbReference>
<dbReference type="InterPro" id="IPR011747">
    <property type="entry name" value="CHP02241"/>
</dbReference>
<evidence type="ECO:0000313" key="2">
    <source>
        <dbReference type="Proteomes" id="UP000595917"/>
    </source>
</evidence>
<proteinExistence type="predicted"/>
<keyword evidence="2" id="KW-1185">Reference proteome</keyword>
<dbReference type="PANTHER" id="PTHR38009:SF1">
    <property type="entry name" value="CONSERVED HYPOTHETICAL PHAGE TAIL PROTEIN"/>
    <property type="match status" value="1"/>
</dbReference>
<dbReference type="AlphaFoldDB" id="A0A7T7XMC1"/>
<dbReference type="RefSeq" id="WP_215626321.1">
    <property type="nucleotide sequence ID" value="NZ_CP067089.2"/>
</dbReference>
<dbReference type="InterPro" id="IPR010667">
    <property type="entry name" value="Phage_T4_Gp19"/>
</dbReference>
<protein>
    <submittedName>
        <fullName evidence="1">Phage tail protein</fullName>
    </submittedName>
</protein>
<reference evidence="1" key="1">
    <citation type="submission" date="2021-01" db="EMBL/GenBank/DDBJ databases">
        <title>Description of Breznakiella homolactica.</title>
        <authorList>
            <person name="Song Y."/>
            <person name="Brune A."/>
        </authorList>
    </citation>
    <scope>NUCLEOTIDE SEQUENCE</scope>
    <source>
        <strain evidence="1">RmG30</strain>
    </source>
</reference>
<gene>
    <name evidence="1" type="ORF">JFL75_19125</name>
</gene>
<dbReference type="NCBIfam" id="TIGR02241">
    <property type="entry name" value="conserved hypothetical phage tail region protein"/>
    <property type="match status" value="1"/>
</dbReference>
<accession>A0A7T7XMC1</accession>
<evidence type="ECO:0000313" key="1">
    <source>
        <dbReference type="EMBL" id="QQO09016.1"/>
    </source>
</evidence>
<dbReference type="Pfam" id="PF06841">
    <property type="entry name" value="Phage_T4_gp19"/>
    <property type="match status" value="1"/>
</dbReference>
<dbReference type="KEGG" id="bhc:JFL75_19125"/>